<protein>
    <submittedName>
        <fullName evidence="1">Uncharacterized protein</fullName>
    </submittedName>
</protein>
<comment type="caution">
    <text evidence="1">The sequence shown here is derived from an EMBL/GenBank/DDBJ whole genome shotgun (WGS) entry which is preliminary data.</text>
</comment>
<reference evidence="1 2" key="1">
    <citation type="journal article" date="2018" name="PLoS Genet.">
        <title>Population sequencing reveals clonal diversity and ancestral inbreeding in the grapevine cultivar Chardonnay.</title>
        <authorList>
            <person name="Roach M.J."/>
            <person name="Johnson D.L."/>
            <person name="Bohlmann J."/>
            <person name="van Vuuren H.J."/>
            <person name="Jones S.J."/>
            <person name="Pretorius I.S."/>
            <person name="Schmidt S.A."/>
            <person name="Borneman A.R."/>
        </authorList>
    </citation>
    <scope>NUCLEOTIDE SEQUENCE [LARGE SCALE GENOMIC DNA]</scope>
    <source>
        <strain evidence="2">cv. Chardonnay</strain>
        <tissue evidence="1">Leaf</tissue>
    </source>
</reference>
<dbReference type="Proteomes" id="UP000288805">
    <property type="component" value="Unassembled WGS sequence"/>
</dbReference>
<evidence type="ECO:0000313" key="1">
    <source>
        <dbReference type="EMBL" id="RVW86728.1"/>
    </source>
</evidence>
<sequence length="95" mass="10877">MPKGHCGAWMMVANAIRYLGESCSAMGVSFRTVKVRNFCPSLMEFYQPLILKELGSSFSENWKWVFPVSVRNLLLDWKSKGLVKKRTVWCLALVC</sequence>
<evidence type="ECO:0000313" key="2">
    <source>
        <dbReference type="Proteomes" id="UP000288805"/>
    </source>
</evidence>
<dbReference type="EMBL" id="QGNW01000191">
    <property type="protein sequence ID" value="RVW86728.1"/>
    <property type="molecule type" value="Genomic_DNA"/>
</dbReference>
<dbReference type="AlphaFoldDB" id="A0A438HQI7"/>
<name>A0A438HQI7_VITVI</name>
<proteinExistence type="predicted"/>
<organism evidence="1 2">
    <name type="scientific">Vitis vinifera</name>
    <name type="common">Grape</name>
    <dbReference type="NCBI Taxonomy" id="29760"/>
    <lineage>
        <taxon>Eukaryota</taxon>
        <taxon>Viridiplantae</taxon>
        <taxon>Streptophyta</taxon>
        <taxon>Embryophyta</taxon>
        <taxon>Tracheophyta</taxon>
        <taxon>Spermatophyta</taxon>
        <taxon>Magnoliopsida</taxon>
        <taxon>eudicotyledons</taxon>
        <taxon>Gunneridae</taxon>
        <taxon>Pentapetalae</taxon>
        <taxon>rosids</taxon>
        <taxon>Vitales</taxon>
        <taxon>Vitaceae</taxon>
        <taxon>Viteae</taxon>
        <taxon>Vitis</taxon>
    </lineage>
</organism>
<gene>
    <name evidence="1" type="ORF">CK203_039789</name>
</gene>
<accession>A0A438HQI7</accession>